<evidence type="ECO:0000256" key="1">
    <source>
        <dbReference type="SAM" id="MobiDB-lite"/>
    </source>
</evidence>
<accession>A0A1R3L594</accession>
<evidence type="ECO:0000313" key="3">
    <source>
        <dbReference type="Proteomes" id="UP000243459"/>
    </source>
</evidence>
<keyword evidence="3" id="KW-1185">Reference proteome</keyword>
<feature type="region of interest" description="Disordered" evidence="1">
    <location>
        <begin position="35"/>
        <end position="54"/>
    </location>
</feature>
<protein>
    <submittedName>
        <fullName evidence="2">Uncharacterized protein</fullName>
    </submittedName>
</protein>
<evidence type="ECO:0000313" key="2">
    <source>
        <dbReference type="EMBL" id="ONK54779.1"/>
    </source>
</evidence>
<gene>
    <name evidence="2" type="ORF">A4U43_UnF11560</name>
</gene>
<dbReference type="Gramene" id="ONK54779">
    <property type="protein sequence ID" value="ONK54779"/>
    <property type="gene ID" value="A4U43_UnF11560"/>
</dbReference>
<proteinExistence type="predicted"/>
<dbReference type="EMBL" id="KV864193">
    <property type="protein sequence ID" value="ONK54779.1"/>
    <property type="molecule type" value="Genomic_DNA"/>
</dbReference>
<name>A0A1R3L594_ASPOF</name>
<reference evidence="3" key="1">
    <citation type="journal article" date="2017" name="Nat. Commun.">
        <title>The asparagus genome sheds light on the origin and evolution of a young Y chromosome.</title>
        <authorList>
            <person name="Harkess A."/>
            <person name="Zhou J."/>
            <person name="Xu C."/>
            <person name="Bowers J.E."/>
            <person name="Van der Hulst R."/>
            <person name="Ayyampalayam S."/>
            <person name="Mercati F."/>
            <person name="Riccardi P."/>
            <person name="McKain M.R."/>
            <person name="Kakrana A."/>
            <person name="Tang H."/>
            <person name="Ray J."/>
            <person name="Groenendijk J."/>
            <person name="Arikit S."/>
            <person name="Mathioni S.M."/>
            <person name="Nakano M."/>
            <person name="Shan H."/>
            <person name="Telgmann-Rauber A."/>
            <person name="Kanno A."/>
            <person name="Yue Z."/>
            <person name="Chen H."/>
            <person name="Li W."/>
            <person name="Chen Y."/>
            <person name="Xu X."/>
            <person name="Zhang Y."/>
            <person name="Luo S."/>
            <person name="Chen H."/>
            <person name="Gao J."/>
            <person name="Mao Z."/>
            <person name="Pires J.C."/>
            <person name="Luo M."/>
            <person name="Kudrna D."/>
            <person name="Wing R.A."/>
            <person name="Meyers B.C."/>
            <person name="Yi K."/>
            <person name="Kong H."/>
            <person name="Lavrijsen P."/>
            <person name="Sunseri F."/>
            <person name="Falavigna A."/>
            <person name="Ye Y."/>
            <person name="Leebens-Mack J.H."/>
            <person name="Chen G."/>
        </authorList>
    </citation>
    <scope>NUCLEOTIDE SEQUENCE [LARGE SCALE GENOMIC DNA]</scope>
    <source>
        <strain evidence="3">cv. DH0086</strain>
    </source>
</reference>
<dbReference type="Proteomes" id="UP000243459">
    <property type="component" value="Unassembled WGS sequence"/>
</dbReference>
<sequence length="86" mass="9710">MKPVSETSKSSQLHPFSLLQRFLRACARWFASWDHDQQETGKEPPSSQTVPRGVVIQSRSVVIQSRRPHKKKPDQGKGPEINSISS</sequence>
<organism evidence="2 3">
    <name type="scientific">Asparagus officinalis</name>
    <name type="common">Garden asparagus</name>
    <dbReference type="NCBI Taxonomy" id="4686"/>
    <lineage>
        <taxon>Eukaryota</taxon>
        <taxon>Viridiplantae</taxon>
        <taxon>Streptophyta</taxon>
        <taxon>Embryophyta</taxon>
        <taxon>Tracheophyta</taxon>
        <taxon>Spermatophyta</taxon>
        <taxon>Magnoliopsida</taxon>
        <taxon>Liliopsida</taxon>
        <taxon>Asparagales</taxon>
        <taxon>Asparagaceae</taxon>
        <taxon>Asparagoideae</taxon>
        <taxon>Asparagus</taxon>
    </lineage>
</organism>
<feature type="region of interest" description="Disordered" evidence="1">
    <location>
        <begin position="60"/>
        <end position="86"/>
    </location>
</feature>
<dbReference type="AlphaFoldDB" id="A0A1R3L594"/>